<name>A0ABU7VSS3_9BACL</name>
<protein>
    <submittedName>
        <fullName evidence="1">Uncharacterized protein</fullName>
    </submittedName>
</protein>
<accession>A0ABU7VSS3</accession>
<gene>
    <name evidence="1" type="ORF">V3851_11850</name>
</gene>
<evidence type="ECO:0000313" key="2">
    <source>
        <dbReference type="Proteomes" id="UP001306950"/>
    </source>
</evidence>
<sequence>MPDLYSTLFDLIEARNQHLQSLNISEGVTGDTELRTLNGEMIGELHEGVLGQLDITFGDESATITDNVMSGSKIDFGNGDVFNSYENVYGGETFRSLTDVVGYTQPNSISGGIDLYNGNYEKVASLSNPDMFGYTDFSYSSILTDISELDFTAQNWSLFDSTYDFVVDLDNGDTMADILSMIADWS</sequence>
<evidence type="ECO:0000313" key="1">
    <source>
        <dbReference type="EMBL" id="MEF2966525.1"/>
    </source>
</evidence>
<comment type="caution">
    <text evidence="1">The sequence shown here is derived from an EMBL/GenBank/DDBJ whole genome shotgun (WGS) entry which is preliminary data.</text>
</comment>
<organism evidence="1 2">
    <name type="scientific">Paenibacillus haidiansis</name>
    <dbReference type="NCBI Taxonomy" id="1574488"/>
    <lineage>
        <taxon>Bacteria</taxon>
        <taxon>Bacillati</taxon>
        <taxon>Bacillota</taxon>
        <taxon>Bacilli</taxon>
        <taxon>Bacillales</taxon>
        <taxon>Paenibacillaceae</taxon>
        <taxon>Paenibacillus</taxon>
    </lineage>
</organism>
<keyword evidence="2" id="KW-1185">Reference proteome</keyword>
<dbReference type="Proteomes" id="UP001306950">
    <property type="component" value="Unassembled WGS sequence"/>
</dbReference>
<dbReference type="RefSeq" id="WP_331846748.1">
    <property type="nucleotide sequence ID" value="NZ_JAZHPZ010000005.1"/>
</dbReference>
<proteinExistence type="predicted"/>
<reference evidence="1 2" key="1">
    <citation type="submission" date="2024-02" db="EMBL/GenBank/DDBJ databases">
        <title>A nitrogen-fixing paenibacillus bacterium.</title>
        <authorList>
            <person name="Zhang W.L."/>
            <person name="Chen S.F."/>
        </authorList>
    </citation>
    <scope>NUCLEOTIDE SEQUENCE [LARGE SCALE GENOMIC DNA]</scope>
    <source>
        <strain evidence="1 2">M1</strain>
    </source>
</reference>
<dbReference type="EMBL" id="JAZHPZ010000005">
    <property type="protein sequence ID" value="MEF2966525.1"/>
    <property type="molecule type" value="Genomic_DNA"/>
</dbReference>